<dbReference type="InterPro" id="IPR036565">
    <property type="entry name" value="Mur-like_cat_sf"/>
</dbReference>
<dbReference type="InterPro" id="IPR036615">
    <property type="entry name" value="Mur_ligase_C_dom_sf"/>
</dbReference>
<keyword evidence="7" id="KW-0460">Magnesium</keyword>
<dbReference type="GO" id="GO:0009252">
    <property type="term" value="P:peptidoglycan biosynthetic process"/>
    <property type="evidence" value="ECO:0007669"/>
    <property type="project" value="UniProtKB-UniRule"/>
</dbReference>
<feature type="binding site" evidence="7">
    <location>
        <position position="31"/>
    </location>
    <ligand>
        <name>UDP-N-acetyl-alpha-D-muramoyl-L-alanyl-D-glutamate</name>
        <dbReference type="ChEBI" id="CHEBI:83900"/>
    </ligand>
</feature>
<keyword evidence="7" id="KW-0963">Cytoplasm</keyword>
<keyword evidence="4 7" id="KW-0573">Peptidoglycan synthesis</keyword>
<feature type="domain" description="Mur ligase N-terminal catalytic" evidence="9">
    <location>
        <begin position="24"/>
        <end position="95"/>
    </location>
</feature>
<feature type="binding site" evidence="7">
    <location>
        <position position="185"/>
    </location>
    <ligand>
        <name>UDP-N-acetyl-alpha-D-muramoyl-L-alanyl-D-glutamate</name>
        <dbReference type="ChEBI" id="CHEBI:83900"/>
    </ligand>
</feature>
<evidence type="ECO:0000256" key="5">
    <source>
        <dbReference type="ARBA" id="ARBA00023306"/>
    </source>
</evidence>
<dbReference type="InterPro" id="IPR035911">
    <property type="entry name" value="MurE/MurF_N"/>
</dbReference>
<dbReference type="HAMAP" id="MF_00208">
    <property type="entry name" value="MurE"/>
    <property type="match status" value="1"/>
</dbReference>
<dbReference type="SUPFAM" id="SSF53623">
    <property type="entry name" value="MurD-like peptide ligases, catalytic domain"/>
    <property type="match status" value="1"/>
</dbReference>
<dbReference type="InterPro" id="IPR013221">
    <property type="entry name" value="Mur_ligase_cen"/>
</dbReference>
<evidence type="ECO:0000259" key="10">
    <source>
        <dbReference type="Pfam" id="PF02875"/>
    </source>
</evidence>
<dbReference type="Proteomes" id="UP000245461">
    <property type="component" value="Unassembled WGS sequence"/>
</dbReference>
<comment type="function">
    <text evidence="7">Catalyzes the addition of meso-diaminopimelic acid to the nucleotide precursor UDP-N-acetylmuramoyl-L-alanyl-D-glutamate (UMAG) in the biosynthesis of bacterial cell-wall peptidoglycan.</text>
</comment>
<feature type="short sequence motif" description="Meso-diaminopimelate recognition motif" evidence="7">
    <location>
        <begin position="407"/>
        <end position="410"/>
    </location>
</feature>
<keyword evidence="7" id="KW-0067">ATP-binding</keyword>
<dbReference type="InterPro" id="IPR005761">
    <property type="entry name" value="UDP-N-AcMur-Glu-dNH2Pim_ligase"/>
</dbReference>
<evidence type="ECO:0000256" key="1">
    <source>
        <dbReference type="ARBA" id="ARBA00005898"/>
    </source>
</evidence>
<comment type="cofactor">
    <cofactor evidence="7">
        <name>Mg(2+)</name>
        <dbReference type="ChEBI" id="CHEBI:18420"/>
    </cofactor>
</comment>
<dbReference type="Pfam" id="PF02875">
    <property type="entry name" value="Mur_ligase_C"/>
    <property type="match status" value="1"/>
</dbReference>
<feature type="binding site" evidence="7">
    <location>
        <position position="187"/>
    </location>
    <ligand>
        <name>UDP-N-acetyl-alpha-D-muramoyl-L-alanyl-D-glutamate</name>
        <dbReference type="ChEBI" id="CHEBI:83900"/>
    </ligand>
</feature>
<comment type="caution">
    <text evidence="12">The sequence shown here is derived from an EMBL/GenBank/DDBJ whole genome shotgun (WGS) entry which is preliminary data.</text>
</comment>
<comment type="subcellular location">
    <subcellularLocation>
        <location evidence="7 8">Cytoplasm</location>
    </subcellularLocation>
</comment>
<dbReference type="NCBIfam" id="NF001124">
    <property type="entry name" value="PRK00139.1-2"/>
    <property type="match status" value="1"/>
</dbReference>
<keyword evidence="7 12" id="KW-0436">Ligase</keyword>
<feature type="binding site" evidence="7">
    <location>
        <begin position="407"/>
        <end position="410"/>
    </location>
    <ligand>
        <name>meso-2,6-diaminopimelate</name>
        <dbReference type="ChEBI" id="CHEBI:57791"/>
    </ligand>
</feature>
<comment type="similarity">
    <text evidence="1 7">Belongs to the MurCDEF family. MurE subfamily.</text>
</comment>
<evidence type="ECO:0000256" key="7">
    <source>
        <dbReference type="HAMAP-Rule" id="MF_00208"/>
    </source>
</evidence>
<dbReference type="PANTHER" id="PTHR23135">
    <property type="entry name" value="MUR LIGASE FAMILY MEMBER"/>
    <property type="match status" value="1"/>
</dbReference>
<feature type="binding site" evidence="7">
    <location>
        <begin position="110"/>
        <end position="116"/>
    </location>
    <ligand>
        <name>ATP</name>
        <dbReference type="ChEBI" id="CHEBI:30616"/>
    </ligand>
</feature>
<evidence type="ECO:0000256" key="4">
    <source>
        <dbReference type="ARBA" id="ARBA00022984"/>
    </source>
</evidence>
<dbReference type="GO" id="GO:0008765">
    <property type="term" value="F:UDP-N-acetylmuramoylalanyl-D-glutamate-2,6-diaminopimelate ligase activity"/>
    <property type="evidence" value="ECO:0007669"/>
    <property type="project" value="UniProtKB-UniRule"/>
</dbReference>
<evidence type="ECO:0000256" key="8">
    <source>
        <dbReference type="RuleBase" id="RU004135"/>
    </source>
</evidence>
<comment type="PTM">
    <text evidence="7">Carboxylation is probably crucial for Mg(2+) binding and, consequently, for the gamma-phosphate positioning of ATP.</text>
</comment>
<dbReference type="GO" id="GO:0051301">
    <property type="term" value="P:cell division"/>
    <property type="evidence" value="ECO:0007669"/>
    <property type="project" value="UniProtKB-KW"/>
</dbReference>
<gene>
    <name evidence="7" type="primary">murE</name>
    <name evidence="12" type="ORF">DKG74_07950</name>
</gene>
<feature type="binding site" evidence="7">
    <location>
        <position position="179"/>
    </location>
    <ligand>
        <name>UDP-N-acetyl-alpha-D-muramoyl-L-alanyl-D-glutamate</name>
        <dbReference type="ChEBI" id="CHEBI:83900"/>
    </ligand>
</feature>
<feature type="domain" description="Mur ligase C-terminal" evidence="10">
    <location>
        <begin position="333"/>
        <end position="457"/>
    </location>
</feature>
<evidence type="ECO:0000259" key="9">
    <source>
        <dbReference type="Pfam" id="PF01225"/>
    </source>
</evidence>
<feature type="binding site" evidence="7">
    <location>
        <begin position="152"/>
        <end position="153"/>
    </location>
    <ligand>
        <name>UDP-N-acetyl-alpha-D-muramoyl-L-alanyl-D-glutamate</name>
        <dbReference type="ChEBI" id="CHEBI:83900"/>
    </ligand>
</feature>
<dbReference type="NCBIfam" id="TIGR01085">
    <property type="entry name" value="murE"/>
    <property type="match status" value="1"/>
</dbReference>
<dbReference type="SUPFAM" id="SSF63418">
    <property type="entry name" value="MurE/MurF N-terminal domain"/>
    <property type="match status" value="1"/>
</dbReference>
<feature type="binding site" evidence="7">
    <location>
        <position position="383"/>
    </location>
    <ligand>
        <name>meso-2,6-diaminopimelate</name>
        <dbReference type="ChEBI" id="CHEBI:57791"/>
    </ligand>
</feature>
<comment type="catalytic activity">
    <reaction evidence="7">
        <text>UDP-N-acetyl-alpha-D-muramoyl-L-alanyl-D-glutamate + meso-2,6-diaminopimelate + ATP = UDP-N-acetyl-alpha-D-muramoyl-L-alanyl-gamma-D-glutamyl-meso-2,6-diaminopimelate + ADP + phosphate + H(+)</text>
        <dbReference type="Rhea" id="RHEA:23676"/>
        <dbReference type="ChEBI" id="CHEBI:15378"/>
        <dbReference type="ChEBI" id="CHEBI:30616"/>
        <dbReference type="ChEBI" id="CHEBI:43474"/>
        <dbReference type="ChEBI" id="CHEBI:57791"/>
        <dbReference type="ChEBI" id="CHEBI:83900"/>
        <dbReference type="ChEBI" id="CHEBI:83905"/>
        <dbReference type="ChEBI" id="CHEBI:456216"/>
        <dbReference type="EC" id="6.3.2.13"/>
    </reaction>
</comment>
<keyword evidence="13" id="KW-1185">Reference proteome</keyword>
<feature type="modified residue" description="N6-carboxylysine" evidence="7">
    <location>
        <position position="219"/>
    </location>
</feature>
<keyword evidence="6 7" id="KW-0961">Cell wall biogenesis/degradation</keyword>
<dbReference type="GO" id="GO:0071555">
    <property type="term" value="P:cell wall organization"/>
    <property type="evidence" value="ECO:0007669"/>
    <property type="project" value="UniProtKB-KW"/>
</dbReference>
<dbReference type="PANTHER" id="PTHR23135:SF4">
    <property type="entry name" value="UDP-N-ACETYLMURAMOYL-L-ALANYL-D-GLUTAMATE--2,6-DIAMINOPIMELATE LIGASE MURE HOMOLOG, CHLOROPLASTIC"/>
    <property type="match status" value="1"/>
</dbReference>
<proteinExistence type="inferred from homology"/>
<dbReference type="Pfam" id="PF01225">
    <property type="entry name" value="Mur_ligase"/>
    <property type="match status" value="1"/>
</dbReference>
<feature type="binding site" evidence="7">
    <location>
        <position position="455"/>
    </location>
    <ligand>
        <name>meso-2,6-diaminopimelate</name>
        <dbReference type="ChEBI" id="CHEBI:57791"/>
    </ligand>
</feature>
<dbReference type="OrthoDB" id="9800958at2"/>
<evidence type="ECO:0000259" key="11">
    <source>
        <dbReference type="Pfam" id="PF08245"/>
    </source>
</evidence>
<dbReference type="Gene3D" id="3.40.1190.10">
    <property type="entry name" value="Mur-like, catalytic domain"/>
    <property type="match status" value="1"/>
</dbReference>
<protein>
    <recommendedName>
        <fullName evidence="7">UDP-N-acetylmuramoyl-L-alanyl-D-glutamate--2,6-diaminopimelate ligase</fullName>
        <ecNumber evidence="7">6.3.2.13</ecNumber>
    </recommendedName>
    <alternativeName>
        <fullName evidence="7">Meso-A2pm-adding enzyme</fullName>
    </alternativeName>
    <alternativeName>
        <fullName evidence="7">Meso-diaminopimelate-adding enzyme</fullName>
    </alternativeName>
    <alternativeName>
        <fullName evidence="7">UDP-MurNAc-L-Ala-D-Glu:meso-diaminopimelate ligase</fullName>
    </alternativeName>
    <alternativeName>
        <fullName evidence="7">UDP-MurNAc-tripeptide synthetase</fullName>
    </alternativeName>
    <alternativeName>
        <fullName evidence="7">UDP-N-acetylmuramyl-tripeptide synthetase</fullName>
    </alternativeName>
</protein>
<evidence type="ECO:0000313" key="13">
    <source>
        <dbReference type="Proteomes" id="UP000245461"/>
    </source>
</evidence>
<dbReference type="UniPathway" id="UPA00219"/>
<sequence>MATQRLADLIPDLVPGPAVGATDISAITADSRAVVPGALFFALAGSRDDGRRYVADAIAKGAAAIVAASADGIEVGSVPVIAAADPRRALALAAARWFGAQPSTVVAVTGTNGKTSVASFTRQIWEATGRPAAAIGTLGVTTAAGDAPLGATTPDPVVLHRVLADLAARGIDHAAMEASSHGLDQRRLDGVRLSAGAFTNLTRDHLDYHHDFGSYLAAKRRLFDTLLPAGAPAIVNQAGEPGVAIARAAREAGLRLVTLGGEGADIALLRRQPTAAGQALRLSLFGEMFEVELPLAGDFQAANALVALGLVVCTGTDAGAAVGAIAGLRGVPGRLELAGVHASGAPVFVDYAHTPDALERVLAALRSHVERRLIVVFGCGGDRDPGKRPEMGRIAARLADRVIVTDDNPRSEEAATIRAAILAASPGAVEIGDRTAAIAAAVSDLSAGDVVVVAGKGHEQGQIVKGETRPFDDRAVVRTALRIMRGGAA</sequence>
<dbReference type="NCBIfam" id="NF001126">
    <property type="entry name" value="PRK00139.1-4"/>
    <property type="match status" value="1"/>
</dbReference>
<keyword evidence="2 7" id="KW-0132">Cell division</keyword>
<feature type="binding site" evidence="7">
    <location>
        <position position="459"/>
    </location>
    <ligand>
        <name>meso-2,6-diaminopimelate</name>
        <dbReference type="ChEBI" id="CHEBI:57791"/>
    </ligand>
</feature>
<dbReference type="Gene3D" id="3.40.1390.10">
    <property type="entry name" value="MurE/MurF, N-terminal domain"/>
    <property type="match status" value="1"/>
</dbReference>
<dbReference type="GO" id="GO:0005524">
    <property type="term" value="F:ATP binding"/>
    <property type="evidence" value="ECO:0007669"/>
    <property type="project" value="UniProtKB-UniRule"/>
</dbReference>
<dbReference type="Gene3D" id="3.90.190.20">
    <property type="entry name" value="Mur ligase, C-terminal domain"/>
    <property type="match status" value="1"/>
</dbReference>
<dbReference type="InterPro" id="IPR004101">
    <property type="entry name" value="Mur_ligase_C"/>
</dbReference>
<organism evidence="12 13">
    <name type="scientific">Zavarzinia aquatilis</name>
    <dbReference type="NCBI Taxonomy" id="2211142"/>
    <lineage>
        <taxon>Bacteria</taxon>
        <taxon>Pseudomonadati</taxon>
        <taxon>Pseudomonadota</taxon>
        <taxon>Alphaproteobacteria</taxon>
        <taxon>Rhodospirillales</taxon>
        <taxon>Zavarziniaceae</taxon>
        <taxon>Zavarzinia</taxon>
    </lineage>
</organism>
<dbReference type="AlphaFoldDB" id="A0A317EDP2"/>
<comment type="caution">
    <text evidence="7">Lacks conserved residue(s) required for the propagation of feature annotation.</text>
</comment>
<evidence type="ECO:0000313" key="12">
    <source>
        <dbReference type="EMBL" id="PWR24722.1"/>
    </source>
</evidence>
<name>A0A317EDP2_9PROT</name>
<evidence type="ECO:0000256" key="2">
    <source>
        <dbReference type="ARBA" id="ARBA00022618"/>
    </source>
</evidence>
<dbReference type="RefSeq" id="WP_109904434.1">
    <property type="nucleotide sequence ID" value="NZ_QGLE01000003.1"/>
</dbReference>
<dbReference type="GO" id="GO:0005737">
    <property type="term" value="C:cytoplasm"/>
    <property type="evidence" value="ECO:0007669"/>
    <property type="project" value="UniProtKB-SubCell"/>
</dbReference>
<dbReference type="EMBL" id="QGLE01000003">
    <property type="protein sequence ID" value="PWR24722.1"/>
    <property type="molecule type" value="Genomic_DNA"/>
</dbReference>
<dbReference type="InterPro" id="IPR000713">
    <property type="entry name" value="Mur_ligase_N"/>
</dbReference>
<dbReference type="GO" id="GO:0008360">
    <property type="term" value="P:regulation of cell shape"/>
    <property type="evidence" value="ECO:0007669"/>
    <property type="project" value="UniProtKB-KW"/>
</dbReference>
<evidence type="ECO:0000256" key="3">
    <source>
        <dbReference type="ARBA" id="ARBA00022960"/>
    </source>
</evidence>
<keyword evidence="7" id="KW-0547">Nucleotide-binding</keyword>
<comment type="pathway">
    <text evidence="7 8">Cell wall biogenesis; peptidoglycan biosynthesis.</text>
</comment>
<feature type="domain" description="Mur ligase central" evidence="11">
    <location>
        <begin position="108"/>
        <end position="310"/>
    </location>
</feature>
<reference evidence="12 13" key="1">
    <citation type="submission" date="2018-05" db="EMBL/GenBank/DDBJ databases">
        <title>Zavarzinia sp. HR-AS.</title>
        <authorList>
            <person name="Lee Y."/>
            <person name="Jeon C.O."/>
        </authorList>
    </citation>
    <scope>NUCLEOTIDE SEQUENCE [LARGE SCALE GENOMIC DNA]</scope>
    <source>
        <strain evidence="12 13">HR-AS</strain>
    </source>
</reference>
<keyword evidence="3 7" id="KW-0133">Cell shape</keyword>
<dbReference type="GO" id="GO:0000287">
    <property type="term" value="F:magnesium ion binding"/>
    <property type="evidence" value="ECO:0007669"/>
    <property type="project" value="UniProtKB-UniRule"/>
</dbReference>
<dbReference type="SUPFAM" id="SSF53244">
    <property type="entry name" value="MurD-like peptide ligases, peptide-binding domain"/>
    <property type="match status" value="1"/>
</dbReference>
<evidence type="ECO:0000256" key="6">
    <source>
        <dbReference type="ARBA" id="ARBA00023316"/>
    </source>
</evidence>
<dbReference type="EC" id="6.3.2.13" evidence="7"/>
<keyword evidence="5 7" id="KW-0131">Cell cycle</keyword>
<accession>A0A317EDP2</accession>
<dbReference type="Pfam" id="PF08245">
    <property type="entry name" value="Mur_ligase_M"/>
    <property type="match status" value="1"/>
</dbReference>